<reference evidence="7 9" key="1">
    <citation type="journal article" date="2012" name="Nature">
        <title>Algal genomes reveal evolutionary mosaicism and the fate of nucleomorphs.</title>
        <authorList>
            <consortium name="DOE Joint Genome Institute"/>
            <person name="Curtis B.A."/>
            <person name="Tanifuji G."/>
            <person name="Burki F."/>
            <person name="Gruber A."/>
            <person name="Irimia M."/>
            <person name="Maruyama S."/>
            <person name="Arias M.C."/>
            <person name="Ball S.G."/>
            <person name="Gile G.H."/>
            <person name="Hirakawa Y."/>
            <person name="Hopkins J.F."/>
            <person name="Kuo A."/>
            <person name="Rensing S.A."/>
            <person name="Schmutz J."/>
            <person name="Symeonidi A."/>
            <person name="Elias M."/>
            <person name="Eveleigh R.J."/>
            <person name="Herman E.K."/>
            <person name="Klute M.J."/>
            <person name="Nakayama T."/>
            <person name="Obornik M."/>
            <person name="Reyes-Prieto A."/>
            <person name="Armbrust E.V."/>
            <person name="Aves S.J."/>
            <person name="Beiko R.G."/>
            <person name="Coutinho P."/>
            <person name="Dacks J.B."/>
            <person name="Durnford D.G."/>
            <person name="Fast N.M."/>
            <person name="Green B.R."/>
            <person name="Grisdale C.J."/>
            <person name="Hempel F."/>
            <person name="Henrissat B."/>
            <person name="Hoppner M.P."/>
            <person name="Ishida K."/>
            <person name="Kim E."/>
            <person name="Koreny L."/>
            <person name="Kroth P.G."/>
            <person name="Liu Y."/>
            <person name="Malik S.B."/>
            <person name="Maier U.G."/>
            <person name="McRose D."/>
            <person name="Mock T."/>
            <person name="Neilson J.A."/>
            <person name="Onodera N.T."/>
            <person name="Poole A.M."/>
            <person name="Pritham E.J."/>
            <person name="Richards T.A."/>
            <person name="Rocap G."/>
            <person name="Roy S.W."/>
            <person name="Sarai C."/>
            <person name="Schaack S."/>
            <person name="Shirato S."/>
            <person name="Slamovits C.H."/>
            <person name="Spencer D.F."/>
            <person name="Suzuki S."/>
            <person name="Worden A.Z."/>
            <person name="Zauner S."/>
            <person name="Barry K."/>
            <person name="Bell C."/>
            <person name="Bharti A.K."/>
            <person name="Crow J.A."/>
            <person name="Grimwood J."/>
            <person name="Kramer R."/>
            <person name="Lindquist E."/>
            <person name="Lucas S."/>
            <person name="Salamov A."/>
            <person name="McFadden G.I."/>
            <person name="Lane C.E."/>
            <person name="Keeling P.J."/>
            <person name="Gray M.W."/>
            <person name="Grigoriev I.V."/>
            <person name="Archibald J.M."/>
        </authorList>
    </citation>
    <scope>NUCLEOTIDE SEQUENCE</scope>
    <source>
        <strain evidence="7 9">CCMP2712</strain>
    </source>
</reference>
<dbReference type="Proteomes" id="UP000011087">
    <property type="component" value="Unassembled WGS sequence"/>
</dbReference>
<evidence type="ECO:0000259" key="6">
    <source>
        <dbReference type="PROSITE" id="PS50222"/>
    </source>
</evidence>
<name>L1K0E7_GUITC</name>
<evidence type="ECO:0000313" key="8">
    <source>
        <dbReference type="EnsemblProtists" id="EKX54039"/>
    </source>
</evidence>
<keyword evidence="3" id="KW-0479">Metal-binding</keyword>
<reference evidence="8" key="3">
    <citation type="submission" date="2016-03" db="UniProtKB">
        <authorList>
            <consortium name="EnsemblProtists"/>
        </authorList>
    </citation>
    <scope>IDENTIFICATION</scope>
</reference>
<dbReference type="GO" id="GO:0005509">
    <property type="term" value="F:calcium ion binding"/>
    <property type="evidence" value="ECO:0007669"/>
    <property type="project" value="InterPro"/>
</dbReference>
<protein>
    <recommendedName>
        <fullName evidence="6">EF-hand domain-containing protein</fullName>
    </recommendedName>
</protein>
<dbReference type="RefSeq" id="XP_005841019.1">
    <property type="nucleotide sequence ID" value="XM_005840962.1"/>
</dbReference>
<dbReference type="AlphaFoldDB" id="L1K0E7"/>
<dbReference type="Gene3D" id="1.10.238.10">
    <property type="entry name" value="EF-hand"/>
    <property type="match status" value="1"/>
</dbReference>
<dbReference type="GO" id="GO:0048306">
    <property type="term" value="F:calcium-dependent protein binding"/>
    <property type="evidence" value="ECO:0007669"/>
    <property type="project" value="UniProtKB-ARBA"/>
</dbReference>
<organism evidence="7">
    <name type="scientific">Guillardia theta (strain CCMP2712)</name>
    <name type="common">Cryptophyte</name>
    <dbReference type="NCBI Taxonomy" id="905079"/>
    <lineage>
        <taxon>Eukaryota</taxon>
        <taxon>Cryptophyceae</taxon>
        <taxon>Pyrenomonadales</taxon>
        <taxon>Geminigeraceae</taxon>
        <taxon>Guillardia</taxon>
    </lineage>
</organism>
<dbReference type="SUPFAM" id="SSF47473">
    <property type="entry name" value="EF-hand"/>
    <property type="match status" value="1"/>
</dbReference>
<keyword evidence="5" id="KW-0106">Calcium</keyword>
<gene>
    <name evidence="7" type="ORF">GUITHDRAFT_63793</name>
</gene>
<keyword evidence="4" id="KW-0677">Repeat</keyword>
<dbReference type="InterPro" id="IPR011992">
    <property type="entry name" value="EF-hand-dom_pair"/>
</dbReference>
<proteinExistence type="predicted"/>
<dbReference type="PANTHER" id="PTHR46212">
    <property type="entry name" value="PEFLIN"/>
    <property type="match status" value="1"/>
</dbReference>
<evidence type="ECO:0000313" key="9">
    <source>
        <dbReference type="Proteomes" id="UP000011087"/>
    </source>
</evidence>
<dbReference type="InterPro" id="IPR051426">
    <property type="entry name" value="Peflin/Sorcin_CaBP"/>
</dbReference>
<accession>L1K0E7</accession>
<sequence length="103" mass="10955">MLKYGNLENLGEVTHAARAIFNVVDVDGSGEMDVKELGTGLSMLGLDDVPEEQVQQVLNHFDADGSGSIDKEEFVSMVAVLCSSQGGSVKKALKKLSTGVKRD</sequence>
<dbReference type="PANTHER" id="PTHR46212:SF3">
    <property type="entry name" value="GH27120P"/>
    <property type="match status" value="1"/>
</dbReference>
<feature type="domain" description="EF-hand" evidence="6">
    <location>
        <begin position="12"/>
        <end position="47"/>
    </location>
</feature>
<keyword evidence="9" id="KW-1185">Reference proteome</keyword>
<evidence type="ECO:0000256" key="4">
    <source>
        <dbReference type="ARBA" id="ARBA00022737"/>
    </source>
</evidence>
<dbReference type="PaxDb" id="55529-EKX54039"/>
<dbReference type="EMBL" id="JH992968">
    <property type="protein sequence ID" value="EKX54039.1"/>
    <property type="molecule type" value="Genomic_DNA"/>
</dbReference>
<evidence type="ECO:0000256" key="2">
    <source>
        <dbReference type="ARBA" id="ARBA00022490"/>
    </source>
</evidence>
<dbReference type="InterPro" id="IPR018247">
    <property type="entry name" value="EF_Hand_1_Ca_BS"/>
</dbReference>
<dbReference type="KEGG" id="gtt:GUITHDRAFT_63793"/>
<reference evidence="9" key="2">
    <citation type="submission" date="2012-11" db="EMBL/GenBank/DDBJ databases">
        <authorList>
            <person name="Kuo A."/>
            <person name="Curtis B.A."/>
            <person name="Tanifuji G."/>
            <person name="Burki F."/>
            <person name="Gruber A."/>
            <person name="Irimia M."/>
            <person name="Maruyama S."/>
            <person name="Arias M.C."/>
            <person name="Ball S.G."/>
            <person name="Gile G.H."/>
            <person name="Hirakawa Y."/>
            <person name="Hopkins J.F."/>
            <person name="Rensing S.A."/>
            <person name="Schmutz J."/>
            <person name="Symeonidi A."/>
            <person name="Elias M."/>
            <person name="Eveleigh R.J."/>
            <person name="Herman E.K."/>
            <person name="Klute M.J."/>
            <person name="Nakayama T."/>
            <person name="Obornik M."/>
            <person name="Reyes-Prieto A."/>
            <person name="Armbrust E.V."/>
            <person name="Aves S.J."/>
            <person name="Beiko R.G."/>
            <person name="Coutinho P."/>
            <person name="Dacks J.B."/>
            <person name="Durnford D.G."/>
            <person name="Fast N.M."/>
            <person name="Green B.R."/>
            <person name="Grisdale C."/>
            <person name="Hempe F."/>
            <person name="Henrissat B."/>
            <person name="Hoppner M.P."/>
            <person name="Ishida K.-I."/>
            <person name="Kim E."/>
            <person name="Koreny L."/>
            <person name="Kroth P.G."/>
            <person name="Liu Y."/>
            <person name="Malik S.-B."/>
            <person name="Maier U.G."/>
            <person name="McRose D."/>
            <person name="Mock T."/>
            <person name="Neilson J.A."/>
            <person name="Onodera N.T."/>
            <person name="Poole A.M."/>
            <person name="Pritham E.J."/>
            <person name="Richards T.A."/>
            <person name="Rocap G."/>
            <person name="Roy S.W."/>
            <person name="Sarai C."/>
            <person name="Schaack S."/>
            <person name="Shirato S."/>
            <person name="Slamovits C.H."/>
            <person name="Spencer D.F."/>
            <person name="Suzuki S."/>
            <person name="Worden A.Z."/>
            <person name="Zauner S."/>
            <person name="Barry K."/>
            <person name="Bell C."/>
            <person name="Bharti A.K."/>
            <person name="Crow J.A."/>
            <person name="Grimwood J."/>
            <person name="Kramer R."/>
            <person name="Lindquist E."/>
            <person name="Lucas S."/>
            <person name="Salamov A."/>
            <person name="McFadden G.I."/>
            <person name="Lane C.E."/>
            <person name="Keeling P.J."/>
            <person name="Gray M.W."/>
            <person name="Grigoriev I.V."/>
            <person name="Archibald J.M."/>
        </authorList>
    </citation>
    <scope>NUCLEOTIDE SEQUENCE</scope>
    <source>
        <strain evidence="9">CCMP2712</strain>
    </source>
</reference>
<dbReference type="InterPro" id="IPR002048">
    <property type="entry name" value="EF_hand_dom"/>
</dbReference>
<dbReference type="OMA" id="HEFRIQS"/>
<keyword evidence="2" id="KW-0963">Cytoplasm</keyword>
<dbReference type="STRING" id="905079.L1K0E7"/>
<dbReference type="GeneID" id="17310634"/>
<dbReference type="EnsemblProtists" id="EKX54039">
    <property type="protein sequence ID" value="EKX54039"/>
    <property type="gene ID" value="GUITHDRAFT_63793"/>
</dbReference>
<feature type="domain" description="EF-hand" evidence="6">
    <location>
        <begin position="49"/>
        <end position="84"/>
    </location>
</feature>
<dbReference type="PROSITE" id="PS50222">
    <property type="entry name" value="EF_HAND_2"/>
    <property type="match status" value="2"/>
</dbReference>
<evidence type="ECO:0000313" key="7">
    <source>
        <dbReference type="EMBL" id="EKX54039.1"/>
    </source>
</evidence>
<dbReference type="OrthoDB" id="26525at2759"/>
<dbReference type="PROSITE" id="PS00018">
    <property type="entry name" value="EF_HAND_1"/>
    <property type="match status" value="2"/>
</dbReference>
<dbReference type="Pfam" id="PF13499">
    <property type="entry name" value="EF-hand_7"/>
    <property type="match status" value="1"/>
</dbReference>
<feature type="non-terminal residue" evidence="7">
    <location>
        <position position="103"/>
    </location>
</feature>
<evidence type="ECO:0000256" key="1">
    <source>
        <dbReference type="ARBA" id="ARBA00004496"/>
    </source>
</evidence>
<dbReference type="HOGENOM" id="CLU_2270832_0_0_1"/>
<dbReference type="SMART" id="SM00054">
    <property type="entry name" value="EFh"/>
    <property type="match status" value="2"/>
</dbReference>
<comment type="subcellular location">
    <subcellularLocation>
        <location evidence="1">Cytoplasm</location>
    </subcellularLocation>
</comment>
<evidence type="ECO:0000256" key="3">
    <source>
        <dbReference type="ARBA" id="ARBA00022723"/>
    </source>
</evidence>
<dbReference type="CDD" id="cd00051">
    <property type="entry name" value="EFh"/>
    <property type="match status" value="1"/>
</dbReference>
<dbReference type="GO" id="GO:0005737">
    <property type="term" value="C:cytoplasm"/>
    <property type="evidence" value="ECO:0007669"/>
    <property type="project" value="UniProtKB-SubCell"/>
</dbReference>
<evidence type="ECO:0000256" key="5">
    <source>
        <dbReference type="ARBA" id="ARBA00022837"/>
    </source>
</evidence>